<reference evidence="2 3" key="1">
    <citation type="submission" date="2018-12" db="EMBL/GenBank/DDBJ databases">
        <title>Genome analysis provides insights into bioremediation potentialities of Halogeometricum borinquense strain N11.</title>
        <authorList>
            <person name="Najjari A."/>
            <person name="Youssef N."/>
            <person name="Fhoula I."/>
            <person name="Ben Dhia O."/>
            <person name="Mahjoubi M."/>
            <person name="Ouzari H.I."/>
            <person name="Cherif A."/>
        </authorList>
    </citation>
    <scope>NUCLEOTIDE SEQUENCE [LARGE SCALE GENOMIC DNA]</scope>
    <source>
        <strain evidence="2 3">N11</strain>
    </source>
</reference>
<accession>A0A482TDW0</accession>
<protein>
    <submittedName>
        <fullName evidence="2">Uncharacterized protein</fullName>
    </submittedName>
</protein>
<gene>
    <name evidence="2" type="ORF">ELS19_14620</name>
</gene>
<dbReference type="Proteomes" id="UP000294028">
    <property type="component" value="Unassembled WGS sequence"/>
</dbReference>
<keyword evidence="1" id="KW-0472">Membrane</keyword>
<dbReference type="AlphaFoldDB" id="A0A482TDW0"/>
<name>A0A482TDW0_9EURY</name>
<evidence type="ECO:0000313" key="3">
    <source>
        <dbReference type="Proteomes" id="UP000294028"/>
    </source>
</evidence>
<feature type="transmembrane region" description="Helical" evidence="1">
    <location>
        <begin position="14"/>
        <end position="35"/>
    </location>
</feature>
<evidence type="ECO:0000256" key="1">
    <source>
        <dbReference type="SAM" id="Phobius"/>
    </source>
</evidence>
<sequence>MGKWFRLYTKIHTYQYAVLGIVGIVATVIFASPGTDFIHVGRQRLDVFYISLALFGALFVLSVTDEYSPEDYGLYSSKSEK</sequence>
<proteinExistence type="predicted"/>
<comment type="caution">
    <text evidence="2">The sequence shown here is derived from an EMBL/GenBank/DDBJ whole genome shotgun (WGS) entry which is preliminary data.</text>
</comment>
<organism evidence="2 3">
    <name type="scientific">Halogeometricum borinquense</name>
    <dbReference type="NCBI Taxonomy" id="60847"/>
    <lineage>
        <taxon>Archaea</taxon>
        <taxon>Methanobacteriati</taxon>
        <taxon>Methanobacteriota</taxon>
        <taxon>Stenosarchaea group</taxon>
        <taxon>Halobacteria</taxon>
        <taxon>Halobacteriales</taxon>
        <taxon>Haloferacaceae</taxon>
        <taxon>Halogeometricum</taxon>
    </lineage>
</organism>
<dbReference type="EMBL" id="RZHH01000002">
    <property type="protein sequence ID" value="RYJ15057.1"/>
    <property type="molecule type" value="Genomic_DNA"/>
</dbReference>
<keyword evidence="1" id="KW-0812">Transmembrane</keyword>
<keyword evidence="1" id="KW-1133">Transmembrane helix</keyword>
<feature type="transmembrane region" description="Helical" evidence="1">
    <location>
        <begin position="47"/>
        <end position="64"/>
    </location>
</feature>
<evidence type="ECO:0000313" key="2">
    <source>
        <dbReference type="EMBL" id="RYJ15057.1"/>
    </source>
</evidence>